<dbReference type="Proteomes" id="UP000011014">
    <property type="component" value="Unassembled WGS sequence"/>
</dbReference>
<feature type="region of interest" description="Disordered" evidence="1">
    <location>
        <begin position="108"/>
        <end position="141"/>
    </location>
</feature>
<accession>E4YS14</accession>
<evidence type="ECO:0000313" key="2">
    <source>
        <dbReference type="EMBL" id="CBY38256.1"/>
    </source>
</evidence>
<name>E4YS14_OIKDI</name>
<sequence length="189" mass="21024">MVPMKEAASWKFPKAAHRSRLRSRDMALPRSTGSINQTSTKLARAIIIVLAILKNTCKVDIVGSPDRQCADYRRFELQRRVGDPEGAVNSSSGDRLRPIRLRLRGTMERNSPGRHQAAQARNDGLARFPQGSENYERTKTSKTDPALRCSNCLRAISDCNRANGERSTQQVSANSRRPNVIANGNLLSH</sequence>
<feature type="compositionally biased region" description="Polar residues" evidence="1">
    <location>
        <begin position="166"/>
        <end position="177"/>
    </location>
</feature>
<organism evidence="2">
    <name type="scientific">Oikopleura dioica</name>
    <name type="common">Tunicate</name>
    <dbReference type="NCBI Taxonomy" id="34765"/>
    <lineage>
        <taxon>Eukaryota</taxon>
        <taxon>Metazoa</taxon>
        <taxon>Chordata</taxon>
        <taxon>Tunicata</taxon>
        <taxon>Appendicularia</taxon>
        <taxon>Copelata</taxon>
        <taxon>Oikopleuridae</taxon>
        <taxon>Oikopleura</taxon>
    </lineage>
</organism>
<dbReference type="AlphaFoldDB" id="E4YS14"/>
<reference evidence="2" key="1">
    <citation type="journal article" date="2010" name="Science">
        <title>Plasticity of animal genome architecture unmasked by rapid evolution of a pelagic tunicate.</title>
        <authorList>
            <person name="Denoeud F."/>
            <person name="Henriet S."/>
            <person name="Mungpakdee S."/>
            <person name="Aury J.M."/>
            <person name="Da Silva C."/>
            <person name="Brinkmann H."/>
            <person name="Mikhaleva J."/>
            <person name="Olsen L.C."/>
            <person name="Jubin C."/>
            <person name="Canestro C."/>
            <person name="Bouquet J.M."/>
            <person name="Danks G."/>
            <person name="Poulain J."/>
            <person name="Campsteijn C."/>
            <person name="Adamski M."/>
            <person name="Cross I."/>
            <person name="Yadetie F."/>
            <person name="Muffato M."/>
            <person name="Louis A."/>
            <person name="Butcher S."/>
            <person name="Tsagkogeorga G."/>
            <person name="Konrad A."/>
            <person name="Singh S."/>
            <person name="Jensen M.F."/>
            <person name="Cong E.H."/>
            <person name="Eikeseth-Otteraa H."/>
            <person name="Noel B."/>
            <person name="Anthouard V."/>
            <person name="Porcel B.M."/>
            <person name="Kachouri-Lafond R."/>
            <person name="Nishino A."/>
            <person name="Ugolini M."/>
            <person name="Chourrout P."/>
            <person name="Nishida H."/>
            <person name="Aasland R."/>
            <person name="Huzurbazar S."/>
            <person name="Westhof E."/>
            <person name="Delsuc F."/>
            <person name="Lehrach H."/>
            <person name="Reinhardt R."/>
            <person name="Weissenbach J."/>
            <person name="Roy S.W."/>
            <person name="Artiguenave F."/>
            <person name="Postlethwait J.H."/>
            <person name="Manak J.R."/>
            <person name="Thompson E.M."/>
            <person name="Jaillon O."/>
            <person name="Du Pasquier L."/>
            <person name="Boudinot P."/>
            <person name="Liberles D.A."/>
            <person name="Volff J.N."/>
            <person name="Philippe H."/>
            <person name="Lenhard B."/>
            <person name="Roest Crollius H."/>
            <person name="Wincker P."/>
            <person name="Chourrout D."/>
        </authorList>
    </citation>
    <scope>NUCLEOTIDE SEQUENCE [LARGE SCALE GENOMIC DNA]</scope>
</reference>
<proteinExistence type="predicted"/>
<protein>
    <submittedName>
        <fullName evidence="2">Uncharacterized protein</fullName>
    </submittedName>
</protein>
<dbReference type="EMBL" id="FN655168">
    <property type="protein sequence ID" value="CBY38256.1"/>
    <property type="molecule type" value="Genomic_DNA"/>
</dbReference>
<evidence type="ECO:0000256" key="1">
    <source>
        <dbReference type="SAM" id="MobiDB-lite"/>
    </source>
</evidence>
<feature type="region of interest" description="Disordered" evidence="1">
    <location>
        <begin position="166"/>
        <end position="189"/>
    </location>
</feature>
<gene>
    <name evidence="2" type="ORF">GSOID_T00031770001</name>
</gene>